<evidence type="ECO:0000313" key="1">
    <source>
        <dbReference type="EMBL" id="EFO78140.1"/>
    </source>
</evidence>
<accession>A0AB72Z1T5</accession>
<organism evidence="1 2">
    <name type="scientific">Bifidobacterium dentium JCVIHMP022</name>
    <dbReference type="NCBI Taxonomy" id="553191"/>
    <lineage>
        <taxon>Bacteria</taxon>
        <taxon>Bacillati</taxon>
        <taxon>Actinomycetota</taxon>
        <taxon>Actinomycetes</taxon>
        <taxon>Bifidobacteriales</taxon>
        <taxon>Bifidobacteriaceae</taxon>
        <taxon>Bifidobacterium</taxon>
    </lineage>
</organism>
<dbReference type="Proteomes" id="UP000003457">
    <property type="component" value="Unassembled WGS sequence"/>
</dbReference>
<dbReference type="AlphaFoldDB" id="A0AB72Z1T5"/>
<sequence length="88" mass="9959">MTSVHESLTDWETLPAKELANHRAIAVTVNDTVIDGRLIYHDRKTSHSRFETLNFDAISRPVIVSINETGNLLAKELFKAINILKETK</sequence>
<dbReference type="EMBL" id="AEHJ01000011">
    <property type="protein sequence ID" value="EFO78140.1"/>
    <property type="molecule type" value="Genomic_DNA"/>
</dbReference>
<reference evidence="1 2" key="1">
    <citation type="submission" date="2010-10" db="EMBL/GenBank/DDBJ databases">
        <authorList>
            <person name="Durkin A.S."/>
            <person name="Madupu R."/>
            <person name="Torralba M."/>
            <person name="Gillis M."/>
            <person name="Methe B."/>
            <person name="Sutton G."/>
            <person name="Nelson K.E."/>
        </authorList>
    </citation>
    <scope>NUCLEOTIDE SEQUENCE [LARGE SCALE GENOMIC DNA]</scope>
    <source>
        <strain evidence="1 2">JCVIHMP022</strain>
    </source>
</reference>
<name>A0AB72Z1T5_9BIFI</name>
<comment type="caution">
    <text evidence="1">The sequence shown here is derived from an EMBL/GenBank/DDBJ whole genome shotgun (WGS) entry which is preliminary data.</text>
</comment>
<evidence type="ECO:0000313" key="2">
    <source>
        <dbReference type="Proteomes" id="UP000003457"/>
    </source>
</evidence>
<proteinExistence type="predicted"/>
<dbReference type="RefSeq" id="WP_003842259.1">
    <property type="nucleotide sequence ID" value="NZ_AEHJ01000011.1"/>
</dbReference>
<gene>
    <name evidence="1" type="ORF">HMPREF9003_0189</name>
</gene>
<protein>
    <submittedName>
        <fullName evidence="1">Uncharacterized protein</fullName>
    </submittedName>
</protein>